<dbReference type="InterPro" id="IPR036388">
    <property type="entry name" value="WH-like_DNA-bd_sf"/>
</dbReference>
<dbReference type="InterPro" id="IPR045864">
    <property type="entry name" value="aa-tRNA-synth_II/BPL/LPL"/>
</dbReference>
<dbReference type="InterPro" id="IPR003142">
    <property type="entry name" value="BPL_C"/>
</dbReference>
<feature type="binding site" evidence="5">
    <location>
        <position position="120"/>
    </location>
    <ligand>
        <name>biotin</name>
        <dbReference type="ChEBI" id="CHEBI:57586"/>
    </ligand>
</feature>
<evidence type="ECO:0000256" key="3">
    <source>
        <dbReference type="ARBA" id="ARBA00022840"/>
    </source>
</evidence>
<feature type="domain" description="BPL/LPL catalytic" evidence="6">
    <location>
        <begin position="83"/>
        <end position="266"/>
    </location>
</feature>
<dbReference type="HAMAP" id="MF_00978">
    <property type="entry name" value="Bifunct_BirA"/>
    <property type="match status" value="1"/>
</dbReference>
<keyword evidence="8" id="KW-1185">Reference proteome</keyword>
<dbReference type="eggNOG" id="COG1654">
    <property type="taxonomic scope" value="Bacteria"/>
</dbReference>
<dbReference type="GO" id="GO:0006355">
    <property type="term" value="P:regulation of DNA-templated transcription"/>
    <property type="evidence" value="ECO:0007669"/>
    <property type="project" value="UniProtKB-UniRule"/>
</dbReference>
<proteinExistence type="inferred from homology"/>
<dbReference type="InterPro" id="IPR004143">
    <property type="entry name" value="BPL_LPL_catalytic"/>
</dbReference>
<keyword evidence="5" id="KW-0804">Transcription</keyword>
<feature type="binding site" evidence="5">
    <location>
        <position position="195"/>
    </location>
    <ligand>
        <name>biotin</name>
        <dbReference type="ChEBI" id="CHEBI:57586"/>
    </ligand>
</feature>
<protein>
    <recommendedName>
        <fullName evidence="5">Bifunctional ligase/repressor BirA</fullName>
    </recommendedName>
    <alternativeName>
        <fullName evidence="5">Biotin--[acetyl-CoA-carboxylase] ligase</fullName>
        <ecNumber evidence="5">6.3.4.15</ecNumber>
    </alternativeName>
    <alternativeName>
        <fullName evidence="5">Biotin--protein ligase</fullName>
    </alternativeName>
    <alternativeName>
        <fullName evidence="5">Biotin-[acetyl-CoA carboxylase] synthetase</fullName>
    </alternativeName>
</protein>
<keyword evidence="5" id="KW-0678">Repressor</keyword>
<dbReference type="GO" id="GO:0016740">
    <property type="term" value="F:transferase activity"/>
    <property type="evidence" value="ECO:0007669"/>
    <property type="project" value="UniProtKB-ARBA"/>
</dbReference>
<keyword evidence="2 5" id="KW-0547">Nucleotide-binding</keyword>
<evidence type="ECO:0000256" key="5">
    <source>
        <dbReference type="HAMAP-Rule" id="MF_00978"/>
    </source>
</evidence>
<dbReference type="PANTHER" id="PTHR12835:SF5">
    <property type="entry name" value="BIOTIN--PROTEIN LIGASE"/>
    <property type="match status" value="1"/>
</dbReference>
<dbReference type="GO" id="GO:0005524">
    <property type="term" value="F:ATP binding"/>
    <property type="evidence" value="ECO:0007669"/>
    <property type="project" value="UniProtKB-UniRule"/>
</dbReference>
<dbReference type="EMBL" id="ABOU02000002">
    <property type="protein sequence ID" value="EDY34159.1"/>
    <property type="molecule type" value="Genomic_DNA"/>
</dbReference>
<dbReference type="InterPro" id="IPR008988">
    <property type="entry name" value="Transcriptional_repressor_C"/>
</dbReference>
<dbReference type="SUPFAM" id="SSF46785">
    <property type="entry name" value="Winged helix' DNA-binding domain"/>
    <property type="match status" value="1"/>
</dbReference>
<feature type="binding site" evidence="5">
    <location>
        <begin position="96"/>
        <end position="98"/>
    </location>
    <ligand>
        <name>biotin</name>
        <dbReference type="ChEBI" id="CHEBI:57586"/>
    </ligand>
</feature>
<name>B5CKU3_9FIRM</name>
<evidence type="ECO:0000313" key="7">
    <source>
        <dbReference type="EMBL" id="EDY34159.1"/>
    </source>
</evidence>
<dbReference type="InterPro" id="IPR004408">
    <property type="entry name" value="Biotin_CoA_COase_ligase"/>
</dbReference>
<keyword evidence="1 5" id="KW-0436">Ligase</keyword>
<sequence>MVCEEVKMKAQILKMLREADGYISGQQLCEKFGVSRTAVWKVIRQLQEEGYEVEAVRNKGYRIIDSPDVMTKEELESLMDTKWAGKNIVYYDEVDSTNLRIKQLGDEGAVEGTLAVADRQTAGRGRRGRSWDSPAGESISMSILLRPQITPNQAPMLTLVMACSVAEGIMDCKDVCGEQQIQIKWPNDIIIHGKKLVGILTEMSTQIDYINHVTVGVGINVNLTDFPEEIRERATSLRLECGHKVKRAPLIAAIMKRLEENYALFMETGDLSQLMEKYSELLVNKDRDVMILGAKEQYVAHALGINKTGELIVRKEDGTIEEVYAGEVSVRGVYGYV</sequence>
<evidence type="ECO:0000313" key="8">
    <source>
        <dbReference type="Proteomes" id="UP000003254"/>
    </source>
</evidence>
<gene>
    <name evidence="5" type="primary">birA</name>
    <name evidence="7" type="ORF">RUMLAC_00057</name>
</gene>
<dbReference type="AlphaFoldDB" id="B5CKU3"/>
<evidence type="ECO:0000256" key="4">
    <source>
        <dbReference type="ARBA" id="ARBA00023267"/>
    </source>
</evidence>
<reference evidence="7 8" key="2">
    <citation type="submission" date="2008-08" db="EMBL/GenBank/DDBJ databases">
        <authorList>
            <person name="Fulton L."/>
            <person name="Clifton S."/>
            <person name="Fulton B."/>
            <person name="Xu J."/>
            <person name="Minx P."/>
            <person name="Pepin K.H."/>
            <person name="Johnson M."/>
            <person name="Bhonagiri V."/>
            <person name="Nash W.E."/>
            <person name="Mardis E.R."/>
            <person name="Wilson R.K."/>
        </authorList>
    </citation>
    <scope>NUCLEOTIDE SEQUENCE [LARGE SCALE GENOMIC DNA]</scope>
    <source>
        <strain evidence="7 8">ATCC 29176</strain>
    </source>
</reference>
<dbReference type="Pfam" id="PF02237">
    <property type="entry name" value="BPL_C"/>
    <property type="match status" value="1"/>
</dbReference>
<dbReference type="GO" id="GO:0005737">
    <property type="term" value="C:cytoplasm"/>
    <property type="evidence" value="ECO:0007669"/>
    <property type="project" value="TreeGrafter"/>
</dbReference>
<comment type="caution">
    <text evidence="7">The sequence shown here is derived from an EMBL/GenBank/DDBJ whole genome shotgun (WGS) entry which is preliminary data.</text>
</comment>
<keyword evidence="5" id="KW-0805">Transcription regulation</keyword>
<keyword evidence="4 5" id="KW-0092">Biotin</keyword>
<reference evidence="7 8" key="1">
    <citation type="submission" date="2008-08" db="EMBL/GenBank/DDBJ databases">
        <title>Draft genome sequence of Ruminococcus lactaris ATCC 29176.</title>
        <authorList>
            <person name="Sudarsanam P."/>
            <person name="Ley R."/>
            <person name="Guruge J."/>
            <person name="Turnbaugh P.J."/>
            <person name="Mahowald M."/>
            <person name="Liep D."/>
            <person name="Gordon J."/>
        </authorList>
    </citation>
    <scope>NUCLEOTIDE SEQUENCE [LARGE SCALE GENOMIC DNA]</scope>
    <source>
        <strain evidence="7 8">ATCC 29176</strain>
    </source>
</reference>
<dbReference type="SUPFAM" id="SSF50037">
    <property type="entry name" value="C-terminal domain of transcriptional repressors"/>
    <property type="match status" value="1"/>
</dbReference>
<dbReference type="InterPro" id="IPR036390">
    <property type="entry name" value="WH_DNA-bd_sf"/>
</dbReference>
<keyword evidence="3 5" id="KW-0067">ATP-binding</keyword>
<dbReference type="Gene3D" id="3.30.930.10">
    <property type="entry name" value="Bira Bifunctional Protein, Domain 2"/>
    <property type="match status" value="1"/>
</dbReference>
<dbReference type="HOGENOM" id="CLU_051096_0_0_9"/>
<dbReference type="Pfam" id="PF08279">
    <property type="entry name" value="HTH_11"/>
    <property type="match status" value="1"/>
</dbReference>
<dbReference type="InterPro" id="IPR013196">
    <property type="entry name" value="HTH_11"/>
</dbReference>
<dbReference type="Gene3D" id="1.10.10.10">
    <property type="entry name" value="Winged helix-like DNA-binding domain superfamily/Winged helix DNA-binding domain"/>
    <property type="match status" value="1"/>
</dbReference>
<dbReference type="SUPFAM" id="SSF55681">
    <property type="entry name" value="Class II aaRS and biotin synthetases"/>
    <property type="match status" value="1"/>
</dbReference>
<feature type="binding site" evidence="5">
    <location>
        <begin position="124"/>
        <end position="126"/>
    </location>
    <ligand>
        <name>biotin</name>
        <dbReference type="ChEBI" id="CHEBI:57586"/>
    </ligand>
</feature>
<keyword evidence="5" id="KW-0238">DNA-binding</keyword>
<evidence type="ECO:0000259" key="6">
    <source>
        <dbReference type="PROSITE" id="PS51733"/>
    </source>
</evidence>
<evidence type="ECO:0000256" key="1">
    <source>
        <dbReference type="ARBA" id="ARBA00022598"/>
    </source>
</evidence>
<dbReference type="GO" id="GO:0003677">
    <property type="term" value="F:DNA binding"/>
    <property type="evidence" value="ECO:0007669"/>
    <property type="project" value="UniProtKB-UniRule"/>
</dbReference>
<comment type="catalytic activity">
    <reaction evidence="5">
        <text>biotin + L-lysyl-[protein] + ATP = N(6)-biotinyl-L-lysyl-[protein] + AMP + diphosphate + H(+)</text>
        <dbReference type="Rhea" id="RHEA:11756"/>
        <dbReference type="Rhea" id="RHEA-COMP:9752"/>
        <dbReference type="Rhea" id="RHEA-COMP:10505"/>
        <dbReference type="ChEBI" id="CHEBI:15378"/>
        <dbReference type="ChEBI" id="CHEBI:29969"/>
        <dbReference type="ChEBI" id="CHEBI:30616"/>
        <dbReference type="ChEBI" id="CHEBI:33019"/>
        <dbReference type="ChEBI" id="CHEBI:57586"/>
        <dbReference type="ChEBI" id="CHEBI:83144"/>
        <dbReference type="ChEBI" id="CHEBI:456215"/>
        <dbReference type="EC" id="6.3.4.15"/>
    </reaction>
</comment>
<comment type="similarity">
    <text evidence="5">Belongs to the biotin--protein ligase family.</text>
</comment>
<accession>B5CKU3</accession>
<dbReference type="EC" id="6.3.4.15" evidence="5"/>
<dbReference type="InterPro" id="IPR030855">
    <property type="entry name" value="Bifunct_BirA"/>
</dbReference>
<feature type="DNA-binding region" description="H-T-H motif" evidence="5">
    <location>
        <begin position="25"/>
        <end position="44"/>
    </location>
</feature>
<dbReference type="GO" id="GO:0004077">
    <property type="term" value="F:biotin--[biotin carboxyl-carrier protein] ligase activity"/>
    <property type="evidence" value="ECO:0007669"/>
    <property type="project" value="UniProtKB-UniRule"/>
</dbReference>
<dbReference type="GO" id="GO:0009249">
    <property type="term" value="P:protein lipoylation"/>
    <property type="evidence" value="ECO:0007669"/>
    <property type="project" value="UniProtKB-ARBA"/>
</dbReference>
<dbReference type="CDD" id="cd16442">
    <property type="entry name" value="BPL"/>
    <property type="match status" value="1"/>
</dbReference>
<organism evidence="7 8">
    <name type="scientific">[Ruminococcus] lactaris ATCC 29176</name>
    <dbReference type="NCBI Taxonomy" id="471875"/>
    <lineage>
        <taxon>Bacteria</taxon>
        <taxon>Bacillati</taxon>
        <taxon>Bacillota</taxon>
        <taxon>Clostridia</taxon>
        <taxon>Lachnospirales</taxon>
        <taxon>Lachnospiraceae</taxon>
        <taxon>Mediterraneibacter</taxon>
    </lineage>
</organism>
<dbReference type="PANTHER" id="PTHR12835">
    <property type="entry name" value="BIOTIN PROTEIN LIGASE"/>
    <property type="match status" value="1"/>
</dbReference>
<dbReference type="NCBIfam" id="TIGR00121">
    <property type="entry name" value="birA_ligase"/>
    <property type="match status" value="1"/>
</dbReference>
<dbReference type="Proteomes" id="UP000003254">
    <property type="component" value="Unassembled WGS sequence"/>
</dbReference>
<dbReference type="PROSITE" id="PS51733">
    <property type="entry name" value="BPL_LPL_CATALYTIC"/>
    <property type="match status" value="1"/>
</dbReference>
<dbReference type="Pfam" id="PF03099">
    <property type="entry name" value="BPL_LplA_LipB"/>
    <property type="match status" value="1"/>
</dbReference>
<comment type="function">
    <text evidence="5">Acts both as a biotin--[acetyl-CoA-carboxylase] ligase and a repressor.</text>
</comment>
<dbReference type="Gene3D" id="2.30.30.100">
    <property type="match status" value="1"/>
</dbReference>
<evidence type="ECO:0000256" key="2">
    <source>
        <dbReference type="ARBA" id="ARBA00022741"/>
    </source>
</evidence>
<dbReference type="eggNOG" id="COG0340">
    <property type="taxonomic scope" value="Bacteria"/>
</dbReference>